<name>A0A1B1YCB4_THEST</name>
<feature type="domain" description="HTH araC/xylS-type" evidence="5">
    <location>
        <begin position="653"/>
        <end position="752"/>
    </location>
</feature>
<dbReference type="SUPFAM" id="SSF46689">
    <property type="entry name" value="Homeodomain-like"/>
    <property type="match status" value="2"/>
</dbReference>
<dbReference type="Pfam" id="PF17853">
    <property type="entry name" value="GGDEF_2"/>
    <property type="match status" value="1"/>
</dbReference>
<dbReference type="Proteomes" id="UP000092971">
    <property type="component" value="Chromosome"/>
</dbReference>
<evidence type="ECO:0000256" key="4">
    <source>
        <dbReference type="SAM" id="Phobius"/>
    </source>
</evidence>
<evidence type="ECO:0000313" key="7">
    <source>
        <dbReference type="Proteomes" id="UP000092971"/>
    </source>
</evidence>
<dbReference type="SMART" id="SM00342">
    <property type="entry name" value="HTH_ARAC"/>
    <property type="match status" value="1"/>
</dbReference>
<dbReference type="PROSITE" id="PS01124">
    <property type="entry name" value="HTH_ARAC_FAMILY_2"/>
    <property type="match status" value="1"/>
</dbReference>
<keyword evidence="1" id="KW-0805">Transcription regulation</keyword>
<dbReference type="AlphaFoldDB" id="A0A1B1YCB4"/>
<keyword evidence="4" id="KW-0472">Membrane</keyword>
<keyword evidence="4" id="KW-1133">Transmembrane helix</keyword>
<sequence length="755" mass="88508">MLKKRKGSEVFKNFIVSYIVILMLPMFIMSFIVLFHFVNVLKEEVEINLRTPFIKSVDNFEAQINQLTRTTLQLELNDIIRNVNIQKMPYEAMKVKNELIKYSTNSFVDDIFFYNYSDDYVSSFNFLCSVETFNNFVLDRNLTDFDLIAFKESDKQSDMYFFPANSVFSANNQKHLMYLNKIPINSKKKCGIIMFMIPEDSLRNILAPALSENNYIFIVDPETREILFAFSEKPDDELTEFFRKEIKKHASVEEIKEIKVRNERFSAYVKEAFGPFLFVQLMPNNLLSSRINDIRIIYLISMAVIFVIGGFLIAVLMRINYHPIKKLNKLIEESVISRSTPNDKLNELELLEYALMQFNRENINLKEFAAANKNVIRNYLIDCFLAGQAKEIDNILKTCRSVELEFRMKYYCVILIKGNNIQNIPDTDITEIFSLTNTGINYQIIIHRDIHLNNVVVIYGSPANNEQRSLIIAREIQKHLNEKYNGDIRIGIGNFYDSIFSINTSYEEALRALEYNSLFSKSNIISFNEIMQKSDQTVNYPFSLLEKLEESVRSGDIFGIRDTIDQLVDHMKTENLSLFWIKNICYDTVNTISKELLRKFKHFPLLNKPYMEKIYGSDINTFEDIVSIMKEISEDVTNYLSVDRESYELRLLQKIIRYIRENYQDPDFSLQSIADSLQMSPAYLSQYFKKNTEQTISEYVTRLRMEKAKELLLTTDMGVNEIAYEVGYYSVPSFIRKFREKEKVTPGQFKKIHSC</sequence>
<dbReference type="InterPro" id="IPR009057">
    <property type="entry name" value="Homeodomain-like_sf"/>
</dbReference>
<dbReference type="PANTHER" id="PTHR43280:SF2">
    <property type="entry name" value="HTH-TYPE TRANSCRIPTIONAL REGULATOR EXSA"/>
    <property type="match status" value="1"/>
</dbReference>
<dbReference type="EMBL" id="CP014672">
    <property type="protein sequence ID" value="ANW98411.1"/>
    <property type="molecule type" value="Genomic_DNA"/>
</dbReference>
<keyword evidence="3" id="KW-0804">Transcription</keyword>
<dbReference type="OrthoDB" id="2061242at2"/>
<dbReference type="RefSeq" id="WP_015358702.1">
    <property type="nucleotide sequence ID" value="NZ_CP014672.1"/>
</dbReference>
<feature type="transmembrane region" description="Helical" evidence="4">
    <location>
        <begin position="15"/>
        <end position="38"/>
    </location>
</feature>
<dbReference type="GO" id="GO:0043565">
    <property type="term" value="F:sequence-specific DNA binding"/>
    <property type="evidence" value="ECO:0007669"/>
    <property type="project" value="InterPro"/>
</dbReference>
<organism evidence="6 7">
    <name type="scientific">Thermoclostridium stercorarium subsp. thermolacticum DSM 2910</name>
    <dbReference type="NCBI Taxonomy" id="1121336"/>
    <lineage>
        <taxon>Bacteria</taxon>
        <taxon>Bacillati</taxon>
        <taxon>Bacillota</taxon>
        <taxon>Clostridia</taxon>
        <taxon>Eubacteriales</taxon>
        <taxon>Oscillospiraceae</taxon>
        <taxon>Thermoclostridium</taxon>
    </lineage>
</organism>
<dbReference type="Gene3D" id="1.10.10.60">
    <property type="entry name" value="Homeodomain-like"/>
    <property type="match status" value="2"/>
</dbReference>
<evidence type="ECO:0000256" key="1">
    <source>
        <dbReference type="ARBA" id="ARBA00023015"/>
    </source>
</evidence>
<dbReference type="Pfam" id="PF12833">
    <property type="entry name" value="HTH_18"/>
    <property type="match status" value="1"/>
</dbReference>
<dbReference type="InterPro" id="IPR018062">
    <property type="entry name" value="HTH_AraC-typ_CS"/>
</dbReference>
<keyword evidence="4" id="KW-0812">Transmembrane</keyword>
<protein>
    <submittedName>
        <fullName evidence="6">AraC family transcriptional regulator</fullName>
    </submittedName>
</protein>
<evidence type="ECO:0000256" key="3">
    <source>
        <dbReference type="ARBA" id="ARBA00023163"/>
    </source>
</evidence>
<keyword evidence="2" id="KW-0238">DNA-binding</keyword>
<feature type="transmembrane region" description="Helical" evidence="4">
    <location>
        <begin position="296"/>
        <end position="319"/>
    </location>
</feature>
<reference evidence="6 7" key="1">
    <citation type="submission" date="2016-02" db="EMBL/GenBank/DDBJ databases">
        <title>Comparison of Clostridium stercorarium subspecies using comparative genomics and transcriptomics.</title>
        <authorList>
            <person name="Schellenberg J."/>
            <person name="Thallinger G."/>
            <person name="Levin D.B."/>
            <person name="Zhang X."/>
            <person name="Alvare G."/>
            <person name="Fristensky B."/>
            <person name="Sparling R."/>
        </authorList>
    </citation>
    <scope>NUCLEOTIDE SEQUENCE [LARGE SCALE GENOMIC DNA]</scope>
    <source>
        <strain evidence="6 7">DSM 2910</strain>
    </source>
</reference>
<dbReference type="InterPro" id="IPR018060">
    <property type="entry name" value="HTH_AraC"/>
</dbReference>
<dbReference type="PROSITE" id="PS00041">
    <property type="entry name" value="HTH_ARAC_FAMILY_1"/>
    <property type="match status" value="1"/>
</dbReference>
<evidence type="ECO:0000259" key="5">
    <source>
        <dbReference type="PROSITE" id="PS01124"/>
    </source>
</evidence>
<dbReference type="PANTHER" id="PTHR43280">
    <property type="entry name" value="ARAC-FAMILY TRANSCRIPTIONAL REGULATOR"/>
    <property type="match status" value="1"/>
</dbReference>
<accession>A0A1B1YCB4</accession>
<dbReference type="InterPro" id="IPR041522">
    <property type="entry name" value="CdaR_GGDEF"/>
</dbReference>
<evidence type="ECO:0000313" key="6">
    <source>
        <dbReference type="EMBL" id="ANW98411.1"/>
    </source>
</evidence>
<evidence type="ECO:0000256" key="2">
    <source>
        <dbReference type="ARBA" id="ARBA00023125"/>
    </source>
</evidence>
<dbReference type="GO" id="GO:0003700">
    <property type="term" value="F:DNA-binding transcription factor activity"/>
    <property type="evidence" value="ECO:0007669"/>
    <property type="project" value="InterPro"/>
</dbReference>
<gene>
    <name evidence="6" type="ORF">CSTERTH_04815</name>
</gene>
<proteinExistence type="predicted"/>